<comment type="catalytic activity">
    <reaction evidence="10">
        <text>(6S)-5,6,7,8-tetrahydrofolyl-(gamma-L-Glu)(n) + L-glutamate + ATP = (6S)-5,6,7,8-tetrahydrofolyl-(gamma-L-Glu)(n+1) + ADP + phosphate + H(+)</text>
        <dbReference type="Rhea" id="RHEA:10580"/>
        <dbReference type="Rhea" id="RHEA-COMP:14738"/>
        <dbReference type="Rhea" id="RHEA-COMP:14740"/>
        <dbReference type="ChEBI" id="CHEBI:15378"/>
        <dbReference type="ChEBI" id="CHEBI:29985"/>
        <dbReference type="ChEBI" id="CHEBI:30616"/>
        <dbReference type="ChEBI" id="CHEBI:43474"/>
        <dbReference type="ChEBI" id="CHEBI:141005"/>
        <dbReference type="ChEBI" id="CHEBI:456216"/>
        <dbReference type="EC" id="6.3.2.17"/>
    </reaction>
</comment>
<name>A0A347ZTD8_9CHLR</name>
<dbReference type="Pfam" id="PF02875">
    <property type="entry name" value="Mur_ligase_C"/>
    <property type="match status" value="1"/>
</dbReference>
<dbReference type="EC" id="6.3.2.17" evidence="3"/>
<reference evidence="14 15" key="1">
    <citation type="submission" date="2018-08" db="EMBL/GenBank/DDBJ databases">
        <title>Genomic Encyclopedia of Type Strains, Phase IV (KMG-IV): sequencing the most valuable type-strain genomes for metagenomic binning, comparative biology and taxonomic classification.</title>
        <authorList>
            <person name="Goeker M."/>
        </authorList>
    </citation>
    <scope>NUCLEOTIDE SEQUENCE [LARGE SCALE GENOMIC DNA]</scope>
    <source>
        <strain evidence="14 15">DSM 23923</strain>
    </source>
</reference>
<dbReference type="GO" id="GO:0005737">
    <property type="term" value="C:cytoplasm"/>
    <property type="evidence" value="ECO:0007669"/>
    <property type="project" value="TreeGrafter"/>
</dbReference>
<comment type="caution">
    <text evidence="14">The sequence shown here is derived from an EMBL/GenBank/DDBJ whole genome shotgun (WGS) entry which is preliminary data.</text>
</comment>
<dbReference type="InterPro" id="IPR018109">
    <property type="entry name" value="Folylpolyglutamate_synth_CS"/>
</dbReference>
<keyword evidence="8" id="KW-0460">Magnesium</keyword>
<dbReference type="Pfam" id="PF08245">
    <property type="entry name" value="Mur_ligase_M"/>
    <property type="match status" value="1"/>
</dbReference>
<protein>
    <recommendedName>
        <fullName evidence="3">tetrahydrofolate synthase</fullName>
        <ecNumber evidence="3">6.3.2.17</ecNumber>
    </recommendedName>
    <alternativeName>
        <fullName evidence="9">Tetrahydrofolylpolyglutamate synthase</fullName>
    </alternativeName>
</protein>
<dbReference type="SUPFAM" id="SSF53244">
    <property type="entry name" value="MurD-like peptide ligases, peptide-binding domain"/>
    <property type="match status" value="1"/>
</dbReference>
<dbReference type="InterPro" id="IPR036565">
    <property type="entry name" value="Mur-like_cat_sf"/>
</dbReference>
<evidence type="ECO:0000256" key="2">
    <source>
        <dbReference type="ARBA" id="ARBA00008276"/>
    </source>
</evidence>
<dbReference type="GO" id="GO:0046872">
    <property type="term" value="F:metal ion binding"/>
    <property type="evidence" value="ECO:0007669"/>
    <property type="project" value="UniProtKB-KW"/>
</dbReference>
<evidence type="ECO:0000256" key="1">
    <source>
        <dbReference type="ARBA" id="ARBA00001946"/>
    </source>
</evidence>
<evidence type="ECO:0000259" key="12">
    <source>
        <dbReference type="Pfam" id="PF02875"/>
    </source>
</evidence>
<feature type="domain" description="Mur ligase central" evidence="13">
    <location>
        <begin position="58"/>
        <end position="286"/>
    </location>
</feature>
<accession>A0A347ZTD8</accession>
<proteinExistence type="inferred from homology"/>
<comment type="similarity">
    <text evidence="2 11">Belongs to the folylpolyglutamate synthase family.</text>
</comment>
<dbReference type="GO" id="GO:0005524">
    <property type="term" value="F:ATP binding"/>
    <property type="evidence" value="ECO:0007669"/>
    <property type="project" value="UniProtKB-KW"/>
</dbReference>
<dbReference type="InterPro" id="IPR001645">
    <property type="entry name" value="Folylpolyglutamate_synth"/>
</dbReference>
<evidence type="ECO:0000313" key="15">
    <source>
        <dbReference type="Proteomes" id="UP000256388"/>
    </source>
</evidence>
<dbReference type="PROSITE" id="PS01012">
    <property type="entry name" value="FOLYLPOLYGLU_SYNT_2"/>
    <property type="match status" value="1"/>
</dbReference>
<keyword evidence="15" id="KW-1185">Reference proteome</keyword>
<dbReference type="GO" id="GO:0008841">
    <property type="term" value="F:dihydrofolate synthase activity"/>
    <property type="evidence" value="ECO:0007669"/>
    <property type="project" value="TreeGrafter"/>
</dbReference>
<dbReference type="RefSeq" id="WP_116224010.1">
    <property type="nucleotide sequence ID" value="NZ_AP018437.1"/>
</dbReference>
<keyword evidence="7 11" id="KW-0067">ATP-binding</keyword>
<dbReference type="NCBIfam" id="TIGR01499">
    <property type="entry name" value="folC"/>
    <property type="match status" value="1"/>
</dbReference>
<dbReference type="SUPFAM" id="SSF53623">
    <property type="entry name" value="MurD-like peptide ligases, catalytic domain"/>
    <property type="match status" value="1"/>
</dbReference>
<organism evidence="14 15">
    <name type="scientific">Pelolinea submarina</name>
    <dbReference type="NCBI Taxonomy" id="913107"/>
    <lineage>
        <taxon>Bacteria</taxon>
        <taxon>Bacillati</taxon>
        <taxon>Chloroflexota</taxon>
        <taxon>Anaerolineae</taxon>
        <taxon>Anaerolineales</taxon>
        <taxon>Anaerolineaceae</taxon>
        <taxon>Pelolinea</taxon>
    </lineage>
</organism>
<dbReference type="PANTHER" id="PTHR11136:SF0">
    <property type="entry name" value="DIHYDROFOLATE SYNTHETASE-RELATED"/>
    <property type="match status" value="1"/>
</dbReference>
<dbReference type="AlphaFoldDB" id="A0A347ZTD8"/>
<evidence type="ECO:0000256" key="9">
    <source>
        <dbReference type="ARBA" id="ARBA00030592"/>
    </source>
</evidence>
<keyword evidence="6 11" id="KW-0547">Nucleotide-binding</keyword>
<dbReference type="PANTHER" id="PTHR11136">
    <property type="entry name" value="FOLYLPOLYGLUTAMATE SYNTHASE-RELATED"/>
    <property type="match status" value="1"/>
</dbReference>
<dbReference type="InterPro" id="IPR036615">
    <property type="entry name" value="Mur_ligase_C_dom_sf"/>
</dbReference>
<evidence type="ECO:0000256" key="5">
    <source>
        <dbReference type="ARBA" id="ARBA00022723"/>
    </source>
</evidence>
<evidence type="ECO:0000256" key="10">
    <source>
        <dbReference type="ARBA" id="ARBA00047493"/>
    </source>
</evidence>
<evidence type="ECO:0000259" key="13">
    <source>
        <dbReference type="Pfam" id="PF08245"/>
    </source>
</evidence>
<evidence type="ECO:0000256" key="7">
    <source>
        <dbReference type="ARBA" id="ARBA00022840"/>
    </source>
</evidence>
<dbReference type="InterPro" id="IPR004101">
    <property type="entry name" value="Mur_ligase_C"/>
</dbReference>
<evidence type="ECO:0000256" key="11">
    <source>
        <dbReference type="PIRNR" id="PIRNR001563"/>
    </source>
</evidence>
<evidence type="ECO:0000256" key="6">
    <source>
        <dbReference type="ARBA" id="ARBA00022741"/>
    </source>
</evidence>
<dbReference type="InterPro" id="IPR013221">
    <property type="entry name" value="Mur_ligase_cen"/>
</dbReference>
<dbReference type="OrthoDB" id="9809356at2"/>
<dbReference type="PROSITE" id="PS01011">
    <property type="entry name" value="FOLYLPOLYGLU_SYNT_1"/>
    <property type="match status" value="1"/>
</dbReference>
<dbReference type="Gene3D" id="3.40.1190.10">
    <property type="entry name" value="Mur-like, catalytic domain"/>
    <property type="match status" value="1"/>
</dbReference>
<dbReference type="PIRSF" id="PIRSF001563">
    <property type="entry name" value="Folylpolyglu_synth"/>
    <property type="match status" value="1"/>
</dbReference>
<evidence type="ECO:0000256" key="3">
    <source>
        <dbReference type="ARBA" id="ARBA00013025"/>
    </source>
</evidence>
<feature type="domain" description="Mur ligase C-terminal" evidence="12">
    <location>
        <begin position="313"/>
        <end position="432"/>
    </location>
</feature>
<comment type="cofactor">
    <cofactor evidence="1">
        <name>Mg(2+)</name>
        <dbReference type="ChEBI" id="CHEBI:18420"/>
    </cofactor>
</comment>
<keyword evidence="5" id="KW-0479">Metal-binding</keyword>
<keyword evidence="4 11" id="KW-0436">Ligase</keyword>
<gene>
    <name evidence="14" type="ORF">DFR64_0723</name>
</gene>
<dbReference type="Gene3D" id="3.90.190.20">
    <property type="entry name" value="Mur ligase, C-terminal domain"/>
    <property type="match status" value="1"/>
</dbReference>
<dbReference type="Proteomes" id="UP000256388">
    <property type="component" value="Unassembled WGS sequence"/>
</dbReference>
<evidence type="ECO:0000313" key="14">
    <source>
        <dbReference type="EMBL" id="REG10856.1"/>
    </source>
</evidence>
<dbReference type="FunFam" id="3.40.1190.10:FF:000011">
    <property type="entry name" value="Folylpolyglutamate synthase/dihydrofolate synthase"/>
    <property type="match status" value="1"/>
</dbReference>
<dbReference type="EMBL" id="QUMS01000001">
    <property type="protein sequence ID" value="REG10856.1"/>
    <property type="molecule type" value="Genomic_DNA"/>
</dbReference>
<dbReference type="GO" id="GO:0004326">
    <property type="term" value="F:tetrahydrofolylpolyglutamate synthase activity"/>
    <property type="evidence" value="ECO:0007669"/>
    <property type="project" value="UniProtKB-EC"/>
</dbReference>
<sequence length="451" mass="50480">MQNIDEQYQLALDYIYSFIDYSLTRNLRYSAEKFNLSRMVTFMQLLGNPQLDYKVIHVAGTKGKGSTSAMLTSILTSAGIKTGFYSSPHMLEFNERIRIGRQLITNQELVDLVDEIKPFVAQVKELTSFEIITGMAFLYFSRQKVDFAVIEVGMGGRLDATNVVQPLLSIITSISHDHMKVLGSTLSKIAGEKAGIVKPGIPVVISPQKKTAKDAILTAASEKGAQVLQSDRLYNIVQGAHSLDGQYFHFVSRKENTFIAQHSSPEFFMLLIGRHQLENARTAYVALEVLKDKGFPITEDQIRDGYRNIDWPGRMEIISRNPLIIVDGAHNRDSFRKFKNTIDAYLPDKKKLLIFGASEDKEVELMLGRIQSSLDVLIITKAQHPRALEGEVIAVKAEKMNIKYHITDSVEDALATALRLADDQTVILAAGSIFIAGAVKNVWENQLLRKK</sequence>
<evidence type="ECO:0000256" key="4">
    <source>
        <dbReference type="ARBA" id="ARBA00022598"/>
    </source>
</evidence>
<evidence type="ECO:0000256" key="8">
    <source>
        <dbReference type="ARBA" id="ARBA00022842"/>
    </source>
</evidence>